<dbReference type="SUPFAM" id="SSF47571">
    <property type="entry name" value="Cloroperoxidase"/>
    <property type="match status" value="1"/>
</dbReference>
<feature type="domain" description="Heme haloperoxidase family profile" evidence="8">
    <location>
        <begin position="17"/>
        <end position="229"/>
    </location>
</feature>
<evidence type="ECO:0000256" key="6">
    <source>
        <dbReference type="ARBA" id="ARBA00023004"/>
    </source>
</evidence>
<name>A0A0D7A593_9AGAR</name>
<dbReference type="GO" id="GO:0046872">
    <property type="term" value="F:metal ion binding"/>
    <property type="evidence" value="ECO:0007669"/>
    <property type="project" value="UniProtKB-KW"/>
</dbReference>
<keyword evidence="2 9" id="KW-0575">Peroxidase</keyword>
<sequence>MQDHNHRGTFVCPATGATHGFCPAIQGQDSRSVCPALNTMANHGYIRRDGQHITINQVVDGLVHCYCLSYPLAVFLAIGGYVLNILRPLLCGMPLHAFGVHGGVEHNASLVHLDAPPHQKYPPTSIQDNLVDALFPSSEKILTAEKVALQRIRRESELQQPLDPVHAEIARGEMAIMLGESYCVWCLPKSLTGDEEGAPLPYFRDFLQKECLPSGWVPDHVQGLFDVMRISKEIRSAMENIRRSRQEA</sequence>
<keyword evidence="10" id="KW-1185">Reference proteome</keyword>
<evidence type="ECO:0000313" key="9">
    <source>
        <dbReference type="EMBL" id="KIY45875.1"/>
    </source>
</evidence>
<evidence type="ECO:0000256" key="3">
    <source>
        <dbReference type="ARBA" id="ARBA00022617"/>
    </source>
</evidence>
<reference evidence="9 10" key="1">
    <citation type="journal article" date="2015" name="Fungal Genet. Biol.">
        <title>Evolution of novel wood decay mechanisms in Agaricales revealed by the genome sequences of Fistulina hepatica and Cylindrobasidium torrendii.</title>
        <authorList>
            <person name="Floudas D."/>
            <person name="Held B.W."/>
            <person name="Riley R."/>
            <person name="Nagy L.G."/>
            <person name="Koehler G."/>
            <person name="Ransdell A.S."/>
            <person name="Younus H."/>
            <person name="Chow J."/>
            <person name="Chiniquy J."/>
            <person name="Lipzen A."/>
            <person name="Tritt A."/>
            <person name="Sun H."/>
            <person name="Haridas S."/>
            <person name="LaButti K."/>
            <person name="Ohm R.A."/>
            <person name="Kues U."/>
            <person name="Blanchette R.A."/>
            <person name="Grigoriev I.V."/>
            <person name="Minto R.E."/>
            <person name="Hibbett D.S."/>
        </authorList>
    </citation>
    <scope>NUCLEOTIDE SEQUENCE [LARGE SCALE GENOMIC DNA]</scope>
    <source>
        <strain evidence="9 10">ATCC 64428</strain>
    </source>
</reference>
<keyword evidence="6" id="KW-0408">Iron</keyword>
<proteinExistence type="inferred from homology"/>
<dbReference type="PANTHER" id="PTHR33577">
    <property type="entry name" value="STERIGMATOCYSTIN BIOSYNTHESIS PEROXIDASE STCC-RELATED"/>
    <property type="match status" value="1"/>
</dbReference>
<evidence type="ECO:0000259" key="8">
    <source>
        <dbReference type="PROSITE" id="PS51405"/>
    </source>
</evidence>
<dbReference type="AlphaFoldDB" id="A0A0D7A593"/>
<evidence type="ECO:0000256" key="5">
    <source>
        <dbReference type="ARBA" id="ARBA00023002"/>
    </source>
</evidence>
<accession>A0A0D7A593</accession>
<dbReference type="OrthoDB" id="407298at2759"/>
<comment type="similarity">
    <text evidence="7">Belongs to the chloroperoxidase family.</text>
</comment>
<dbReference type="GO" id="GO:0004601">
    <property type="term" value="F:peroxidase activity"/>
    <property type="evidence" value="ECO:0007669"/>
    <property type="project" value="UniProtKB-KW"/>
</dbReference>
<dbReference type="InterPro" id="IPR036851">
    <property type="entry name" value="Chloroperoxidase-like_sf"/>
</dbReference>
<keyword evidence="5" id="KW-0560">Oxidoreductase</keyword>
<evidence type="ECO:0000256" key="7">
    <source>
        <dbReference type="ARBA" id="ARBA00025795"/>
    </source>
</evidence>
<dbReference type="PANTHER" id="PTHR33577:SF18">
    <property type="entry name" value="HEME HALOPEROXIDASE FAMILY PROFILE DOMAIN-CONTAINING PROTEIN"/>
    <property type="match status" value="1"/>
</dbReference>
<dbReference type="Proteomes" id="UP000054144">
    <property type="component" value="Unassembled WGS sequence"/>
</dbReference>
<dbReference type="Gene3D" id="1.10.489.10">
    <property type="entry name" value="Chloroperoxidase-like"/>
    <property type="match status" value="1"/>
</dbReference>
<keyword evidence="3" id="KW-0349">Heme</keyword>
<dbReference type="EMBL" id="KN882045">
    <property type="protein sequence ID" value="KIY45875.1"/>
    <property type="molecule type" value="Genomic_DNA"/>
</dbReference>
<evidence type="ECO:0000256" key="1">
    <source>
        <dbReference type="ARBA" id="ARBA00001970"/>
    </source>
</evidence>
<dbReference type="Pfam" id="PF01328">
    <property type="entry name" value="Peroxidase_2"/>
    <property type="match status" value="1"/>
</dbReference>
<dbReference type="InterPro" id="IPR000028">
    <property type="entry name" value="Chloroperoxidase"/>
</dbReference>
<protein>
    <submittedName>
        <fullName evidence="9">Cloroperoxidase</fullName>
    </submittedName>
</protein>
<evidence type="ECO:0000256" key="4">
    <source>
        <dbReference type="ARBA" id="ARBA00022723"/>
    </source>
</evidence>
<comment type="cofactor">
    <cofactor evidence="1">
        <name>heme b</name>
        <dbReference type="ChEBI" id="CHEBI:60344"/>
    </cofactor>
</comment>
<organism evidence="9 10">
    <name type="scientific">Fistulina hepatica ATCC 64428</name>
    <dbReference type="NCBI Taxonomy" id="1128425"/>
    <lineage>
        <taxon>Eukaryota</taxon>
        <taxon>Fungi</taxon>
        <taxon>Dikarya</taxon>
        <taxon>Basidiomycota</taxon>
        <taxon>Agaricomycotina</taxon>
        <taxon>Agaricomycetes</taxon>
        <taxon>Agaricomycetidae</taxon>
        <taxon>Agaricales</taxon>
        <taxon>Fistulinaceae</taxon>
        <taxon>Fistulina</taxon>
    </lineage>
</organism>
<gene>
    <name evidence="9" type="ORF">FISHEDRAFT_48277</name>
</gene>
<dbReference type="PROSITE" id="PS51405">
    <property type="entry name" value="HEME_HALOPEROXIDASE"/>
    <property type="match status" value="1"/>
</dbReference>
<keyword evidence="4" id="KW-0479">Metal-binding</keyword>
<evidence type="ECO:0000313" key="10">
    <source>
        <dbReference type="Proteomes" id="UP000054144"/>
    </source>
</evidence>
<evidence type="ECO:0000256" key="2">
    <source>
        <dbReference type="ARBA" id="ARBA00022559"/>
    </source>
</evidence>